<dbReference type="InterPro" id="IPR036457">
    <property type="entry name" value="PPM-type-like_dom_sf"/>
</dbReference>
<keyword evidence="2" id="KW-0472">Membrane</keyword>
<accession>A0A2W2EBV0</accession>
<comment type="caution">
    <text evidence="4">The sequence shown here is derived from an EMBL/GenBank/DDBJ whole genome shotgun (WGS) entry which is preliminary data.</text>
</comment>
<protein>
    <recommendedName>
        <fullName evidence="3">PPM-type phosphatase domain-containing protein</fullName>
    </recommendedName>
</protein>
<evidence type="ECO:0000256" key="1">
    <source>
        <dbReference type="ARBA" id="ARBA00022801"/>
    </source>
</evidence>
<dbReference type="SMART" id="SM00331">
    <property type="entry name" value="PP2C_SIG"/>
    <property type="match status" value="1"/>
</dbReference>
<feature type="domain" description="PPM-type phosphatase" evidence="3">
    <location>
        <begin position="130"/>
        <end position="343"/>
    </location>
</feature>
<dbReference type="FunFam" id="3.60.40.10:FF:000058">
    <property type="entry name" value="Stage II sporulation protein E"/>
    <property type="match status" value="1"/>
</dbReference>
<dbReference type="PANTHER" id="PTHR43156">
    <property type="entry name" value="STAGE II SPORULATION PROTEIN E-RELATED"/>
    <property type="match status" value="1"/>
</dbReference>
<dbReference type="Proteomes" id="UP000249304">
    <property type="component" value="Unassembled WGS sequence"/>
</dbReference>
<evidence type="ECO:0000256" key="2">
    <source>
        <dbReference type="SAM" id="Phobius"/>
    </source>
</evidence>
<keyword evidence="2" id="KW-0812">Transmembrane</keyword>
<organism evidence="4 5">
    <name type="scientific">Nonomuraea aridisoli</name>
    <dbReference type="NCBI Taxonomy" id="2070368"/>
    <lineage>
        <taxon>Bacteria</taxon>
        <taxon>Bacillati</taxon>
        <taxon>Actinomycetota</taxon>
        <taxon>Actinomycetes</taxon>
        <taxon>Streptosporangiales</taxon>
        <taxon>Streptosporangiaceae</taxon>
        <taxon>Nonomuraea</taxon>
    </lineage>
</organism>
<dbReference type="InterPro" id="IPR001932">
    <property type="entry name" value="PPM-type_phosphatase-like_dom"/>
</dbReference>
<dbReference type="OrthoDB" id="311904at2"/>
<feature type="transmembrane region" description="Helical" evidence="2">
    <location>
        <begin position="12"/>
        <end position="35"/>
    </location>
</feature>
<dbReference type="EMBL" id="POUD01000031">
    <property type="protein sequence ID" value="PZG19993.1"/>
    <property type="molecule type" value="Genomic_DNA"/>
</dbReference>
<gene>
    <name evidence="4" type="ORF">C1J01_10625</name>
</gene>
<dbReference type="InterPro" id="IPR052016">
    <property type="entry name" value="Bact_Sigma-Reg"/>
</dbReference>
<name>A0A2W2EBV0_9ACTN</name>
<sequence length="363" mass="38276">MRSLRVLRWLPFVVMFGVALTDVLAGRSLVFLPLLTLGPAFASVSGGVRRTAMVGAVALAICVPMAAHNDLLFTWENNLTVVSIAGVTAASMLAARLRLQRERELASVRQVAEAAQRVLLRPVPRRAGDLRVALSYTSAAAEAQIGGDLYEIVTTPHGVRLLIGDVQGKGLAAVETAAWVLGAFREAAYDQADLADIGERLEVSLARHLGPEQFVTAIIAEVGDEELTLVNFGHPPPLLVLAGGEPRTVDPPEGGLPLGLGAFGPGSAKAHRVPFHGGDRILFVTDGVIEARNTSGDFYPLTERAGLLTRDDPQEALDALRADLVSHAGGPLPDDAAMLLLHRPTGAHRGTGATESGRVHQPG</sequence>
<dbReference type="RefSeq" id="WP_111178713.1">
    <property type="nucleotide sequence ID" value="NZ_POUD01000031.1"/>
</dbReference>
<dbReference type="GO" id="GO:0016791">
    <property type="term" value="F:phosphatase activity"/>
    <property type="evidence" value="ECO:0007669"/>
    <property type="project" value="TreeGrafter"/>
</dbReference>
<reference evidence="4 5" key="1">
    <citation type="submission" date="2018-01" db="EMBL/GenBank/DDBJ databases">
        <title>Draft genome sequence of Nonomuraea sp. KC333.</title>
        <authorList>
            <person name="Sahin N."/>
            <person name="Saygin H."/>
            <person name="Ay H."/>
        </authorList>
    </citation>
    <scope>NUCLEOTIDE SEQUENCE [LARGE SCALE GENOMIC DNA]</scope>
    <source>
        <strain evidence="4 5">KC333</strain>
    </source>
</reference>
<dbReference type="PANTHER" id="PTHR43156:SF2">
    <property type="entry name" value="STAGE II SPORULATION PROTEIN E"/>
    <property type="match status" value="1"/>
</dbReference>
<evidence type="ECO:0000313" key="5">
    <source>
        <dbReference type="Proteomes" id="UP000249304"/>
    </source>
</evidence>
<dbReference type="Pfam" id="PF07228">
    <property type="entry name" value="SpoIIE"/>
    <property type="match status" value="1"/>
</dbReference>
<keyword evidence="5" id="KW-1185">Reference proteome</keyword>
<dbReference type="Gene3D" id="3.60.40.10">
    <property type="entry name" value="PPM-type phosphatase domain"/>
    <property type="match status" value="1"/>
</dbReference>
<dbReference type="AlphaFoldDB" id="A0A2W2EBV0"/>
<evidence type="ECO:0000259" key="3">
    <source>
        <dbReference type="SMART" id="SM00331"/>
    </source>
</evidence>
<keyword evidence="1" id="KW-0378">Hydrolase</keyword>
<keyword evidence="2" id="KW-1133">Transmembrane helix</keyword>
<evidence type="ECO:0000313" key="4">
    <source>
        <dbReference type="EMBL" id="PZG19993.1"/>
    </source>
</evidence>
<proteinExistence type="predicted"/>